<reference evidence="4" key="1">
    <citation type="submission" date="2015-01" db="EMBL/GenBank/DDBJ databases">
        <authorList>
            <person name="Aksoy S."/>
            <person name="Warren W."/>
            <person name="Wilson R.K."/>
        </authorList>
    </citation>
    <scope>NUCLEOTIDE SEQUENCE [LARGE SCALE GENOMIC DNA]</scope>
    <source>
        <strain evidence="4">IAEA</strain>
    </source>
</reference>
<accession>A0A1B0AQ60</accession>
<feature type="region of interest" description="Disordered" evidence="1">
    <location>
        <begin position="183"/>
        <end position="277"/>
    </location>
</feature>
<feature type="compositionally biased region" description="Basic and acidic residues" evidence="1">
    <location>
        <begin position="395"/>
        <end position="413"/>
    </location>
</feature>
<sequence length="413" mass="47557">MMDPKYQQHQHHSLTKSINGAEENRQYLRAFIQTYRNLPVLWDTSLRDYTNRDKRAEAYQQLVPIYRYLKRDANLEDVKKKINTLRTNYRKELKVVESARREGNVYQPRCWTFYELDFLRNAEKFLAVNPQIKSENSFLFNEHSPNQFLEASLYGFRSIACTPPPNISEMFHKSFGQAPTLNTQQKVEHQAASTPPLGTLPGGQQVTNNHGNSVTASQLYQQQQQQQQQQQPQQQQSQQHNSQNVNSVPHTTVKRLRANSPANGHGNNPSRPPSNETLAMACDYLSSSYPEEESLARTWTFKLKRLPRDQRLLAEKFISDVLFEAESGTLHRGSMQLNAFEPYVRFEDNTSDEATENEKSQSPSNQIANNTSRNLSNCADNATTPAQSTQTSQKVEMELQQKNDTENKFNDYN</sequence>
<feature type="compositionally biased region" description="Low complexity" evidence="1">
    <location>
        <begin position="221"/>
        <end position="239"/>
    </location>
</feature>
<feature type="compositionally biased region" description="Polar residues" evidence="1">
    <location>
        <begin position="260"/>
        <end position="277"/>
    </location>
</feature>
<dbReference type="EnsemblMetazoa" id="GPPI004587-RA">
    <property type="protein sequence ID" value="GPPI004587-PA"/>
    <property type="gene ID" value="GPPI004587"/>
</dbReference>
<feature type="region of interest" description="Disordered" evidence="1">
    <location>
        <begin position="350"/>
        <end position="413"/>
    </location>
</feature>
<feature type="compositionally biased region" description="Low complexity" evidence="1">
    <location>
        <begin position="382"/>
        <end position="393"/>
    </location>
</feature>
<feature type="compositionally biased region" description="Polar residues" evidence="1">
    <location>
        <begin position="240"/>
        <end position="250"/>
    </location>
</feature>
<evidence type="ECO:0000313" key="4">
    <source>
        <dbReference type="Proteomes" id="UP000092460"/>
    </source>
</evidence>
<name>A0A1B0AQ60_9MUSC</name>
<dbReference type="PROSITE" id="PS51029">
    <property type="entry name" value="MADF"/>
    <property type="match status" value="1"/>
</dbReference>
<organism evidence="3 4">
    <name type="scientific">Glossina palpalis gambiensis</name>
    <dbReference type="NCBI Taxonomy" id="67801"/>
    <lineage>
        <taxon>Eukaryota</taxon>
        <taxon>Metazoa</taxon>
        <taxon>Ecdysozoa</taxon>
        <taxon>Arthropoda</taxon>
        <taxon>Hexapoda</taxon>
        <taxon>Insecta</taxon>
        <taxon>Pterygota</taxon>
        <taxon>Neoptera</taxon>
        <taxon>Endopterygota</taxon>
        <taxon>Diptera</taxon>
        <taxon>Brachycera</taxon>
        <taxon>Muscomorpha</taxon>
        <taxon>Hippoboscoidea</taxon>
        <taxon>Glossinidae</taxon>
        <taxon>Glossina</taxon>
    </lineage>
</organism>
<dbReference type="SMART" id="SM00595">
    <property type="entry name" value="MADF"/>
    <property type="match status" value="1"/>
</dbReference>
<evidence type="ECO:0000256" key="1">
    <source>
        <dbReference type="SAM" id="MobiDB-lite"/>
    </source>
</evidence>
<dbReference type="PANTHER" id="PTHR21505">
    <property type="entry name" value="MADF DOMAIN-CONTAINING PROTEIN-RELATED"/>
    <property type="match status" value="1"/>
</dbReference>
<feature type="compositionally biased region" description="Polar residues" evidence="1">
    <location>
        <begin position="202"/>
        <end position="220"/>
    </location>
</feature>
<dbReference type="InterPro" id="IPR006578">
    <property type="entry name" value="MADF-dom"/>
</dbReference>
<proteinExistence type="predicted"/>
<dbReference type="EMBL" id="JXJN01001683">
    <property type="status" value="NOT_ANNOTATED_CDS"/>
    <property type="molecule type" value="Genomic_DNA"/>
</dbReference>
<reference evidence="3" key="2">
    <citation type="submission" date="2020-05" db="UniProtKB">
        <authorList>
            <consortium name="EnsemblMetazoa"/>
        </authorList>
    </citation>
    <scope>IDENTIFICATION</scope>
    <source>
        <strain evidence="3">IAEA</strain>
    </source>
</reference>
<evidence type="ECO:0000313" key="3">
    <source>
        <dbReference type="EnsemblMetazoa" id="GPPI004587-PA"/>
    </source>
</evidence>
<dbReference type="Proteomes" id="UP000092460">
    <property type="component" value="Unassembled WGS sequence"/>
</dbReference>
<dbReference type="Pfam" id="PF10545">
    <property type="entry name" value="MADF_DNA_bdg"/>
    <property type="match status" value="1"/>
</dbReference>
<dbReference type="VEuPathDB" id="VectorBase:GPPI004587"/>
<dbReference type="AlphaFoldDB" id="A0A1B0AQ60"/>
<evidence type="ECO:0000259" key="2">
    <source>
        <dbReference type="PROSITE" id="PS51029"/>
    </source>
</evidence>
<keyword evidence="4" id="KW-1185">Reference proteome</keyword>
<protein>
    <recommendedName>
        <fullName evidence="2">MADF domain-containing protein</fullName>
    </recommendedName>
</protein>
<feature type="compositionally biased region" description="Polar residues" evidence="1">
    <location>
        <begin position="360"/>
        <end position="381"/>
    </location>
</feature>
<feature type="domain" description="MADF" evidence="2">
    <location>
        <begin position="30"/>
        <end position="124"/>
    </location>
</feature>
<dbReference type="PANTHER" id="PTHR21505:SF8">
    <property type="entry name" value="DPT-YFP REPRESSOR BY OVEREXPRESSION, ISOFORM D-RELATED"/>
    <property type="match status" value="1"/>
</dbReference>